<dbReference type="Proteomes" id="UP001311915">
    <property type="component" value="Unassembled WGS sequence"/>
</dbReference>
<evidence type="ECO:0000313" key="2">
    <source>
        <dbReference type="EMBL" id="KAK4733947.1"/>
    </source>
</evidence>
<comment type="caution">
    <text evidence="2">The sequence shown here is derived from an EMBL/GenBank/DDBJ whole genome shotgun (WGS) entry which is preliminary data.</text>
</comment>
<reference evidence="2 3" key="1">
    <citation type="submission" date="2023-10" db="EMBL/GenBank/DDBJ databases">
        <title>Genome-Wide Identification Analysis in wild type Solanum Pinnatisectum Reveals Some Genes Defensing Phytophthora Infestans.</title>
        <authorList>
            <person name="Sun C."/>
        </authorList>
    </citation>
    <scope>NUCLEOTIDE SEQUENCE [LARGE SCALE GENOMIC DNA]</scope>
    <source>
        <strain evidence="2">LQN</strain>
        <tissue evidence="2">Leaf</tissue>
    </source>
</reference>
<accession>A0AAV9MB37</accession>
<sequence>MVDREIGMDPRKGTSRSPLGQRDRFPSKVQSESPVLASPTPVEARGDAVPPTSPVQLVPEEATDTGPVVPILPPPETGEYRMREVVQLLTKMVSIQ</sequence>
<evidence type="ECO:0000256" key="1">
    <source>
        <dbReference type="SAM" id="MobiDB-lite"/>
    </source>
</evidence>
<protein>
    <submittedName>
        <fullName evidence="2">Uncharacterized protein</fullName>
    </submittedName>
</protein>
<keyword evidence="3" id="KW-1185">Reference proteome</keyword>
<dbReference type="AlphaFoldDB" id="A0AAV9MB37"/>
<gene>
    <name evidence="2" type="ORF">R3W88_008208</name>
</gene>
<evidence type="ECO:0000313" key="3">
    <source>
        <dbReference type="Proteomes" id="UP001311915"/>
    </source>
</evidence>
<feature type="region of interest" description="Disordered" evidence="1">
    <location>
        <begin position="1"/>
        <end position="76"/>
    </location>
</feature>
<feature type="compositionally biased region" description="Basic and acidic residues" evidence="1">
    <location>
        <begin position="1"/>
        <end position="12"/>
    </location>
</feature>
<name>A0AAV9MB37_9SOLN</name>
<proteinExistence type="predicted"/>
<organism evidence="2 3">
    <name type="scientific">Solanum pinnatisectum</name>
    <name type="common">tansyleaf nightshade</name>
    <dbReference type="NCBI Taxonomy" id="50273"/>
    <lineage>
        <taxon>Eukaryota</taxon>
        <taxon>Viridiplantae</taxon>
        <taxon>Streptophyta</taxon>
        <taxon>Embryophyta</taxon>
        <taxon>Tracheophyta</taxon>
        <taxon>Spermatophyta</taxon>
        <taxon>Magnoliopsida</taxon>
        <taxon>eudicotyledons</taxon>
        <taxon>Gunneridae</taxon>
        <taxon>Pentapetalae</taxon>
        <taxon>asterids</taxon>
        <taxon>lamiids</taxon>
        <taxon>Solanales</taxon>
        <taxon>Solanaceae</taxon>
        <taxon>Solanoideae</taxon>
        <taxon>Solaneae</taxon>
        <taxon>Solanum</taxon>
    </lineage>
</organism>
<dbReference type="EMBL" id="JAWPEI010000002">
    <property type="protein sequence ID" value="KAK4733947.1"/>
    <property type="molecule type" value="Genomic_DNA"/>
</dbReference>